<evidence type="ECO:0000256" key="14">
    <source>
        <dbReference type="SAM" id="MobiDB-lite"/>
    </source>
</evidence>
<evidence type="ECO:0000256" key="13">
    <source>
        <dbReference type="SAM" id="Coils"/>
    </source>
</evidence>
<evidence type="ECO:0000256" key="11">
    <source>
        <dbReference type="PROSITE-ProRule" id="PRU00283"/>
    </source>
</evidence>
<evidence type="ECO:0000256" key="8">
    <source>
        <dbReference type="ARBA" id="ARBA00023212"/>
    </source>
</evidence>
<evidence type="ECO:0000256" key="1">
    <source>
        <dbReference type="ARBA" id="ARBA00004123"/>
    </source>
</evidence>
<dbReference type="InterPro" id="IPR036961">
    <property type="entry name" value="Kinesin_motor_dom_sf"/>
</dbReference>
<dbReference type="Pfam" id="PF00225">
    <property type="entry name" value="Kinesin"/>
    <property type="match status" value="1"/>
</dbReference>
<dbReference type="PRINTS" id="PR00380">
    <property type="entry name" value="KINESINHEAVY"/>
</dbReference>
<dbReference type="EMBL" id="CACTIH010002166">
    <property type="protein sequence ID" value="CAA2974339.1"/>
    <property type="molecule type" value="Genomic_DNA"/>
</dbReference>
<evidence type="ECO:0000313" key="16">
    <source>
        <dbReference type="EMBL" id="CAA2974339.1"/>
    </source>
</evidence>
<dbReference type="GO" id="GO:0009524">
    <property type="term" value="C:phragmoplast"/>
    <property type="evidence" value="ECO:0007669"/>
    <property type="project" value="UniProtKB-SubCell"/>
</dbReference>
<dbReference type="GO" id="GO:0007018">
    <property type="term" value="P:microtubule-based movement"/>
    <property type="evidence" value="ECO:0007669"/>
    <property type="project" value="InterPro"/>
</dbReference>
<evidence type="ECO:0000256" key="5">
    <source>
        <dbReference type="ARBA" id="ARBA00022840"/>
    </source>
</evidence>
<organism evidence="16 17">
    <name type="scientific">Olea europaea subsp. europaea</name>
    <dbReference type="NCBI Taxonomy" id="158383"/>
    <lineage>
        <taxon>Eukaryota</taxon>
        <taxon>Viridiplantae</taxon>
        <taxon>Streptophyta</taxon>
        <taxon>Embryophyta</taxon>
        <taxon>Tracheophyta</taxon>
        <taxon>Spermatophyta</taxon>
        <taxon>Magnoliopsida</taxon>
        <taxon>eudicotyledons</taxon>
        <taxon>Gunneridae</taxon>
        <taxon>Pentapetalae</taxon>
        <taxon>asterids</taxon>
        <taxon>lamiids</taxon>
        <taxon>Lamiales</taxon>
        <taxon>Oleaceae</taxon>
        <taxon>Oleeae</taxon>
        <taxon>Olea</taxon>
    </lineage>
</organism>
<keyword evidence="9" id="KW-0539">Nucleus</keyword>
<protein>
    <recommendedName>
        <fullName evidence="12">Kinesin-like protein</fullName>
    </recommendedName>
</protein>
<keyword evidence="4 11" id="KW-0547">Nucleotide-binding</keyword>
<comment type="subcellular location">
    <subcellularLocation>
        <location evidence="10">Cytoplasm</location>
        <location evidence="10">Cytoskeleton</location>
        <location evidence="10">Phragmoplast</location>
    </subcellularLocation>
    <subcellularLocation>
        <location evidence="1">Nucleus</location>
    </subcellularLocation>
</comment>
<dbReference type="GO" id="GO:0003777">
    <property type="term" value="F:microtubule motor activity"/>
    <property type="evidence" value="ECO:0007669"/>
    <property type="project" value="InterPro"/>
</dbReference>
<keyword evidence="6 13" id="KW-0175">Coiled coil</keyword>
<dbReference type="PANTHER" id="PTHR47968">
    <property type="entry name" value="CENTROMERE PROTEIN E"/>
    <property type="match status" value="1"/>
</dbReference>
<dbReference type="SMART" id="SM00129">
    <property type="entry name" value="KISc"/>
    <property type="match status" value="1"/>
</dbReference>
<proteinExistence type="inferred from homology"/>
<dbReference type="CDD" id="cd01374">
    <property type="entry name" value="KISc_CENP_E"/>
    <property type="match status" value="1"/>
</dbReference>
<feature type="compositionally biased region" description="Basic and acidic residues" evidence="14">
    <location>
        <begin position="703"/>
        <end position="723"/>
    </location>
</feature>
<evidence type="ECO:0000256" key="9">
    <source>
        <dbReference type="ARBA" id="ARBA00023242"/>
    </source>
</evidence>
<dbReference type="Proteomes" id="UP000594638">
    <property type="component" value="Unassembled WGS sequence"/>
</dbReference>
<dbReference type="InterPro" id="IPR001752">
    <property type="entry name" value="Kinesin_motor_dom"/>
</dbReference>
<dbReference type="PANTHER" id="PTHR47968:SF54">
    <property type="entry name" value="KINESIN-LIKE PROTEIN NACK2"/>
    <property type="match status" value="1"/>
</dbReference>
<feature type="coiled-coil region" evidence="13">
    <location>
        <begin position="356"/>
        <end position="420"/>
    </location>
</feature>
<dbReference type="InterPro" id="IPR021881">
    <property type="entry name" value="NACK_C"/>
</dbReference>
<feature type="domain" description="Kinesin motor" evidence="15">
    <location>
        <begin position="23"/>
        <end position="347"/>
    </location>
</feature>
<dbReference type="AlphaFoldDB" id="A0A8S0R5V4"/>
<evidence type="ECO:0000256" key="6">
    <source>
        <dbReference type="ARBA" id="ARBA00023054"/>
    </source>
</evidence>
<keyword evidence="5 11" id="KW-0067">ATP-binding</keyword>
<evidence type="ECO:0000256" key="3">
    <source>
        <dbReference type="ARBA" id="ARBA00022701"/>
    </source>
</evidence>
<evidence type="ECO:0000259" key="15">
    <source>
        <dbReference type="PROSITE" id="PS50067"/>
    </source>
</evidence>
<evidence type="ECO:0000256" key="12">
    <source>
        <dbReference type="RuleBase" id="RU000394"/>
    </source>
</evidence>
<keyword evidence="3 12" id="KW-0493">Microtubule</keyword>
<dbReference type="OrthoDB" id="3176171at2759"/>
<dbReference type="GO" id="GO:0005874">
    <property type="term" value="C:microtubule"/>
    <property type="evidence" value="ECO:0007669"/>
    <property type="project" value="UniProtKB-KW"/>
</dbReference>
<dbReference type="GO" id="GO:0000919">
    <property type="term" value="P:cell plate assembly"/>
    <property type="evidence" value="ECO:0007669"/>
    <property type="project" value="UniProtKB-ARBA"/>
</dbReference>
<keyword evidence="8" id="KW-0206">Cytoskeleton</keyword>
<dbReference type="GO" id="GO:0005524">
    <property type="term" value="F:ATP binding"/>
    <property type="evidence" value="ECO:0007669"/>
    <property type="project" value="UniProtKB-UniRule"/>
</dbReference>
<dbReference type="SUPFAM" id="SSF52540">
    <property type="entry name" value="P-loop containing nucleoside triphosphate hydrolases"/>
    <property type="match status" value="1"/>
</dbReference>
<gene>
    <name evidence="16" type="ORF">OLEA9_A075073</name>
</gene>
<feature type="binding site" evidence="11">
    <location>
        <begin position="109"/>
        <end position="116"/>
    </location>
    <ligand>
        <name>ATP</name>
        <dbReference type="ChEBI" id="CHEBI:30616"/>
    </ligand>
</feature>
<dbReference type="PROSITE" id="PS50067">
    <property type="entry name" value="KINESIN_MOTOR_2"/>
    <property type="match status" value="1"/>
</dbReference>
<dbReference type="PROSITE" id="PS00411">
    <property type="entry name" value="KINESIN_MOTOR_1"/>
    <property type="match status" value="1"/>
</dbReference>
<evidence type="ECO:0000256" key="2">
    <source>
        <dbReference type="ARBA" id="ARBA00007310"/>
    </source>
</evidence>
<dbReference type="InterPro" id="IPR019821">
    <property type="entry name" value="Kinesin_motor_CS"/>
</dbReference>
<feature type="compositionally biased region" description="Basic and acidic residues" evidence="14">
    <location>
        <begin position="619"/>
        <end position="629"/>
    </location>
</feature>
<name>A0A8S0R5V4_OLEEU</name>
<reference evidence="16 17" key="1">
    <citation type="submission" date="2019-12" db="EMBL/GenBank/DDBJ databases">
        <authorList>
            <person name="Alioto T."/>
            <person name="Alioto T."/>
            <person name="Gomez Garrido J."/>
        </authorList>
    </citation>
    <scope>NUCLEOTIDE SEQUENCE [LARGE SCALE GENOMIC DNA]</scope>
</reference>
<accession>A0A8S0R5V4</accession>
<dbReference type="GO" id="GO:0008017">
    <property type="term" value="F:microtubule binding"/>
    <property type="evidence" value="ECO:0007669"/>
    <property type="project" value="InterPro"/>
</dbReference>
<dbReference type="GO" id="GO:0005634">
    <property type="term" value="C:nucleus"/>
    <property type="evidence" value="ECO:0007669"/>
    <property type="project" value="UniProtKB-SubCell"/>
</dbReference>
<dbReference type="Gene3D" id="3.40.850.10">
    <property type="entry name" value="Kinesin motor domain"/>
    <property type="match status" value="1"/>
</dbReference>
<dbReference type="InterPro" id="IPR027417">
    <property type="entry name" value="P-loop_NTPase"/>
</dbReference>
<feature type="compositionally biased region" description="Polar residues" evidence="14">
    <location>
        <begin position="564"/>
        <end position="581"/>
    </location>
</feature>
<feature type="region of interest" description="Disordered" evidence="14">
    <location>
        <begin position="558"/>
        <end position="639"/>
    </location>
</feature>
<keyword evidence="7 11" id="KW-0505">Motor protein</keyword>
<evidence type="ECO:0000256" key="4">
    <source>
        <dbReference type="ARBA" id="ARBA00022741"/>
    </source>
</evidence>
<dbReference type="Pfam" id="PF11995">
    <property type="entry name" value="DUF3490"/>
    <property type="match status" value="1"/>
</dbReference>
<comment type="similarity">
    <text evidence="2">Belongs to the TRAFAC class myosin-kinesin ATPase superfamily. Kinesin family. KIN-7 subfamily.</text>
</comment>
<evidence type="ECO:0000256" key="7">
    <source>
        <dbReference type="ARBA" id="ARBA00023175"/>
    </source>
</evidence>
<keyword evidence="8" id="KW-0963">Cytoplasm</keyword>
<dbReference type="InterPro" id="IPR027640">
    <property type="entry name" value="Kinesin-like_fam"/>
</dbReference>
<sequence>MGSISEDSAAGSELDGSNAHEEKIFVSVRLRPLNERELARNEISDWECINNTTIIFKNSLQERTLLPAAYTFDRVFGCDCPTKQVYEEAAKKVALSVLSGINSSIFAYGQTSSGKTYTMSGVTECAILDIYDYIDKHCEREFVLKFSAMEIYNESVSDLLSTDSTPLRLLDDPERGTMIEKLSEVTLRDSDHVRELLAYCIPEDQRQIGETTLNEASSRSHQILRLTVESSAREYLRAANSSSLTASVSFIDLAGSECASQTLSAGTRLKEGCHINRSLLTLGTVIRKLSKGRNGHIPYRDSKLTRILQNCLGGNARTAIICTMSPAHSHVEKSRNTLLFASCAKQVNTNARVNVVMSEKALVKQLQKELARLEDELRSLSSLAASGDSASALKEKEMLIEKMENEIRELTQQRDLARSRTEDLIQTGGEYQIPKPWGDNYEKRSSADEYSASEASEIIDTTRSDVASRTSHFSDRCEGLNSNKLEEPFFENSEMQFLSDDTSPRLYIDKYFGPDPCKGWEKIAQETDNNYEDNCKEVQCIETDISKRNTIASTLLSAPVGEQDSGQSPCSSDEEISNQGSAHVPRSKSCTALPVSLQKSPSSEFSKENESPLPDEFEKESPERQDDNQGKLSKIEPTNDEDLCRKDLESSITTDFMNVKEEIIKILVEDCRANKQTCETGPDKMIKPKSQTQFGDNLDLEDEKTSKEPEKPTDDGSIKDQDIQKSASDWSTEFERQKREIIELWDSCDTPLVHRTYFLLLFKGDPSDAVYMEVELRRLSFLKNTLSSGQVSAKSTRALNREREMLSKQMLKKYSTKEREALFQKWGISLKSKHRRHQLCRMLWTNAKNLEHINESAAIVAKLVGFKDGNHAPKEMFGLSFSLKPMNLKSSSWKHSLPSMI</sequence>
<evidence type="ECO:0000313" key="17">
    <source>
        <dbReference type="Proteomes" id="UP000594638"/>
    </source>
</evidence>
<feature type="region of interest" description="Disordered" evidence="14">
    <location>
        <begin position="677"/>
        <end position="731"/>
    </location>
</feature>
<evidence type="ECO:0000256" key="10">
    <source>
        <dbReference type="ARBA" id="ARBA00060413"/>
    </source>
</evidence>
<dbReference type="FunFam" id="3.40.850.10:FF:000016">
    <property type="entry name" value="Kinesin-like protein"/>
    <property type="match status" value="1"/>
</dbReference>
<dbReference type="Gramene" id="OE9A075073T4">
    <property type="protein sequence ID" value="OE9A075073C4"/>
    <property type="gene ID" value="OE9A075073"/>
</dbReference>
<keyword evidence="17" id="KW-1185">Reference proteome</keyword>
<comment type="caution">
    <text evidence="16">The sequence shown here is derived from an EMBL/GenBank/DDBJ whole genome shotgun (WGS) entry which is preliminary data.</text>
</comment>